<proteinExistence type="predicted"/>
<reference evidence="1 2" key="1">
    <citation type="submission" date="2019-08" db="EMBL/GenBank/DDBJ databases">
        <authorList>
            <person name="Grouzdev D."/>
            <person name="Tikhonova E."/>
            <person name="Kravchenko I."/>
        </authorList>
    </citation>
    <scope>NUCLEOTIDE SEQUENCE [LARGE SCALE GENOMIC DNA]</scope>
    <source>
        <strain evidence="1 2">59b</strain>
    </source>
</reference>
<evidence type="ECO:0000313" key="1">
    <source>
        <dbReference type="EMBL" id="KAA0593052.1"/>
    </source>
</evidence>
<comment type="caution">
    <text evidence="1">The sequence shown here is derived from an EMBL/GenBank/DDBJ whole genome shotgun (WGS) entry which is preliminary data.</text>
</comment>
<dbReference type="AlphaFoldDB" id="A0A5A9GH43"/>
<organism evidence="1 2">
    <name type="scientific">Azospirillum lipoferum</name>
    <dbReference type="NCBI Taxonomy" id="193"/>
    <lineage>
        <taxon>Bacteria</taxon>
        <taxon>Pseudomonadati</taxon>
        <taxon>Pseudomonadota</taxon>
        <taxon>Alphaproteobacteria</taxon>
        <taxon>Rhodospirillales</taxon>
        <taxon>Azospirillaceae</taxon>
        <taxon>Azospirillum</taxon>
    </lineage>
</organism>
<dbReference type="OrthoDB" id="9906758at2"/>
<dbReference type="Proteomes" id="UP000324927">
    <property type="component" value="Unassembled WGS sequence"/>
</dbReference>
<name>A0A5A9GH43_AZOLI</name>
<accession>A0A5A9GH43</accession>
<gene>
    <name evidence="1" type="ORF">FZ942_26405</name>
</gene>
<dbReference type="RefSeq" id="WP_149234044.1">
    <property type="nucleotide sequence ID" value="NZ_JALJXJ010000015.1"/>
</dbReference>
<protein>
    <submittedName>
        <fullName evidence="1">Uncharacterized protein</fullName>
    </submittedName>
</protein>
<keyword evidence="2" id="KW-1185">Reference proteome</keyword>
<sequence>MLDPAGLRAKSLQGTAADVGGAGLRVAEQAADQVFRHPDTRRGYPDMRRGRGGAVLHPSGVPSFDHSQQLSLARHGFEAVAFPPASLPDILS</sequence>
<evidence type="ECO:0000313" key="2">
    <source>
        <dbReference type="Proteomes" id="UP000324927"/>
    </source>
</evidence>
<dbReference type="EMBL" id="VTTN01000013">
    <property type="protein sequence ID" value="KAA0593052.1"/>
    <property type="molecule type" value="Genomic_DNA"/>
</dbReference>